<feature type="domain" description="N-acetyltransferase" evidence="3">
    <location>
        <begin position="27"/>
        <end position="187"/>
    </location>
</feature>
<dbReference type="PANTHER" id="PTHR43877:SF5">
    <property type="entry name" value="BLL8307 PROTEIN"/>
    <property type="match status" value="1"/>
</dbReference>
<dbReference type="PANTHER" id="PTHR43877">
    <property type="entry name" value="AMINOALKYLPHOSPHONATE N-ACETYLTRANSFERASE-RELATED-RELATED"/>
    <property type="match status" value="1"/>
</dbReference>
<proteinExistence type="predicted"/>
<evidence type="ECO:0000259" key="3">
    <source>
        <dbReference type="PROSITE" id="PS51186"/>
    </source>
</evidence>
<dbReference type="InterPro" id="IPR000182">
    <property type="entry name" value="GNAT_dom"/>
</dbReference>
<dbReference type="GO" id="GO:0016747">
    <property type="term" value="F:acyltransferase activity, transferring groups other than amino-acyl groups"/>
    <property type="evidence" value="ECO:0007669"/>
    <property type="project" value="InterPro"/>
</dbReference>
<dbReference type="Pfam" id="PF00583">
    <property type="entry name" value="Acetyltransf_1"/>
    <property type="match status" value="1"/>
</dbReference>
<organism evidence="4 5">
    <name type="scientific">Halioxenophilus aromaticivorans</name>
    <dbReference type="NCBI Taxonomy" id="1306992"/>
    <lineage>
        <taxon>Bacteria</taxon>
        <taxon>Pseudomonadati</taxon>
        <taxon>Pseudomonadota</taxon>
        <taxon>Gammaproteobacteria</taxon>
        <taxon>Alteromonadales</taxon>
        <taxon>Alteromonadaceae</taxon>
        <taxon>Halioxenophilus</taxon>
    </lineage>
</organism>
<dbReference type="RefSeq" id="WP_345416564.1">
    <property type="nucleotide sequence ID" value="NZ_AP031496.1"/>
</dbReference>
<dbReference type="Gene3D" id="3.40.630.30">
    <property type="match status" value="1"/>
</dbReference>
<gene>
    <name evidence="4" type="ORF">GCM10025791_05080</name>
</gene>
<accession>A0AAV3TXI2</accession>
<evidence type="ECO:0000256" key="2">
    <source>
        <dbReference type="ARBA" id="ARBA00023315"/>
    </source>
</evidence>
<dbReference type="AlphaFoldDB" id="A0AAV3TXI2"/>
<dbReference type="Proteomes" id="UP001409585">
    <property type="component" value="Unassembled WGS sequence"/>
</dbReference>
<evidence type="ECO:0000313" key="4">
    <source>
        <dbReference type="EMBL" id="GAA4931810.1"/>
    </source>
</evidence>
<dbReference type="SUPFAM" id="SSF55729">
    <property type="entry name" value="Acyl-CoA N-acyltransferases (Nat)"/>
    <property type="match status" value="1"/>
</dbReference>
<dbReference type="EMBL" id="BAABLX010000004">
    <property type="protein sequence ID" value="GAA4931810.1"/>
    <property type="molecule type" value="Genomic_DNA"/>
</dbReference>
<name>A0AAV3TXI2_9ALTE</name>
<keyword evidence="5" id="KW-1185">Reference proteome</keyword>
<dbReference type="PROSITE" id="PS51186">
    <property type="entry name" value="GNAT"/>
    <property type="match status" value="1"/>
</dbReference>
<sequence>MNPADICIEKDDLRGEAIANFLQQHIDDMRAVSPPESKHALDIEGLRAPEITFWTAYSISAKTDAGKGSDGGKRDAAGDRQIVGCIALKELPRLHAGKSCPPALEGEIKSMRVAESFRNRGIAKALVAFVIEQAEMRGYQCLSLETGSMPFFKPAQALYGKMGFAECPPFANYKQDPNSLFLSKRLF</sequence>
<dbReference type="InterPro" id="IPR016181">
    <property type="entry name" value="Acyl_CoA_acyltransferase"/>
</dbReference>
<reference evidence="5" key="1">
    <citation type="journal article" date="2019" name="Int. J. Syst. Evol. Microbiol.">
        <title>The Global Catalogue of Microorganisms (GCM) 10K type strain sequencing project: providing services to taxonomists for standard genome sequencing and annotation.</title>
        <authorList>
            <consortium name="The Broad Institute Genomics Platform"/>
            <consortium name="The Broad Institute Genome Sequencing Center for Infectious Disease"/>
            <person name="Wu L."/>
            <person name="Ma J."/>
        </authorList>
    </citation>
    <scope>NUCLEOTIDE SEQUENCE [LARGE SCALE GENOMIC DNA]</scope>
    <source>
        <strain evidence="5">JCM 19134</strain>
    </source>
</reference>
<comment type="caution">
    <text evidence="4">The sequence shown here is derived from an EMBL/GenBank/DDBJ whole genome shotgun (WGS) entry which is preliminary data.</text>
</comment>
<keyword evidence="1" id="KW-0808">Transferase</keyword>
<protein>
    <submittedName>
        <fullName evidence="4">GNAT family N-acetyltransferase</fullName>
    </submittedName>
</protein>
<dbReference type="CDD" id="cd04301">
    <property type="entry name" value="NAT_SF"/>
    <property type="match status" value="1"/>
</dbReference>
<keyword evidence="2" id="KW-0012">Acyltransferase</keyword>
<dbReference type="InterPro" id="IPR050832">
    <property type="entry name" value="Bact_Acetyltransf"/>
</dbReference>
<evidence type="ECO:0000256" key="1">
    <source>
        <dbReference type="ARBA" id="ARBA00022679"/>
    </source>
</evidence>
<evidence type="ECO:0000313" key="5">
    <source>
        <dbReference type="Proteomes" id="UP001409585"/>
    </source>
</evidence>